<dbReference type="Proteomes" id="UP000024635">
    <property type="component" value="Unassembled WGS sequence"/>
</dbReference>
<accession>A0A016WLX3</accession>
<dbReference type="EMBL" id="JARK01000195">
    <property type="protein sequence ID" value="EYC40829.1"/>
    <property type="molecule type" value="Genomic_DNA"/>
</dbReference>
<evidence type="ECO:0000313" key="1">
    <source>
        <dbReference type="EMBL" id="EYC40829.1"/>
    </source>
</evidence>
<organism evidence="1 2">
    <name type="scientific">Ancylostoma ceylanicum</name>
    <dbReference type="NCBI Taxonomy" id="53326"/>
    <lineage>
        <taxon>Eukaryota</taxon>
        <taxon>Metazoa</taxon>
        <taxon>Ecdysozoa</taxon>
        <taxon>Nematoda</taxon>
        <taxon>Chromadorea</taxon>
        <taxon>Rhabditida</taxon>
        <taxon>Rhabditina</taxon>
        <taxon>Rhabditomorpha</taxon>
        <taxon>Strongyloidea</taxon>
        <taxon>Ancylostomatidae</taxon>
        <taxon>Ancylostomatinae</taxon>
        <taxon>Ancylostoma</taxon>
    </lineage>
</organism>
<sequence length="99" mass="11437">MATHLARFVWRTIRQGSYGDPFGKDRMATLACVPGYGDELGIVTIHCDVPYTESNRKHYEELVWKAVEKMANQNPDVKKKIQKRLCYGQRPQRQRQIGG</sequence>
<protein>
    <submittedName>
        <fullName evidence="1">Uncharacterized protein</fullName>
    </submittedName>
</protein>
<proteinExistence type="predicted"/>
<dbReference type="AlphaFoldDB" id="A0A016WLX3"/>
<gene>
    <name evidence="1" type="primary">Acey_s0595.g431</name>
    <name evidence="1" type="ORF">Y032_0595g431</name>
</gene>
<evidence type="ECO:0000313" key="2">
    <source>
        <dbReference type="Proteomes" id="UP000024635"/>
    </source>
</evidence>
<comment type="caution">
    <text evidence="1">The sequence shown here is derived from an EMBL/GenBank/DDBJ whole genome shotgun (WGS) entry which is preliminary data.</text>
</comment>
<name>A0A016WLX3_9BILA</name>
<reference evidence="2" key="1">
    <citation type="journal article" date="2015" name="Nat. Genet.">
        <title>The genome and transcriptome of the zoonotic hookworm Ancylostoma ceylanicum identify infection-specific gene families.</title>
        <authorList>
            <person name="Schwarz E.M."/>
            <person name="Hu Y."/>
            <person name="Antoshechkin I."/>
            <person name="Miller M.M."/>
            <person name="Sternberg P.W."/>
            <person name="Aroian R.V."/>
        </authorList>
    </citation>
    <scope>NUCLEOTIDE SEQUENCE</scope>
    <source>
        <strain evidence="2">HY135</strain>
    </source>
</reference>
<keyword evidence="2" id="KW-1185">Reference proteome</keyword>